<comment type="caution">
    <text evidence="1">The sequence shown here is derived from an EMBL/GenBank/DDBJ whole genome shotgun (WGS) entry which is preliminary data.</text>
</comment>
<dbReference type="Proteomes" id="UP000005396">
    <property type="component" value="Unassembled WGS sequence"/>
</dbReference>
<dbReference type="EMBL" id="ABCC02000036">
    <property type="protein sequence ID" value="EDP15132.1"/>
    <property type="molecule type" value="Genomic_DNA"/>
</dbReference>
<proteinExistence type="predicted"/>
<dbReference type="HOGENOM" id="CLU_3372987_0_0_9"/>
<organism evidence="1 2">
    <name type="scientific">Enterocloster bolteae (strain ATCC BAA-613 / DSM 15670 / CCUG 46953 / JCM 12243 / WAL 16351)</name>
    <name type="common">Clostridium bolteae</name>
    <dbReference type="NCBI Taxonomy" id="411902"/>
    <lineage>
        <taxon>Bacteria</taxon>
        <taxon>Bacillati</taxon>
        <taxon>Bacillota</taxon>
        <taxon>Clostridia</taxon>
        <taxon>Lachnospirales</taxon>
        <taxon>Lachnospiraceae</taxon>
        <taxon>Enterocloster</taxon>
    </lineage>
</organism>
<dbReference type="PaxDb" id="411902-CLOBOL_04469"/>
<evidence type="ECO:0000313" key="2">
    <source>
        <dbReference type="Proteomes" id="UP000005396"/>
    </source>
</evidence>
<accession>A8RW43</accession>
<reference evidence="1 2" key="2">
    <citation type="submission" date="2007-09" db="EMBL/GenBank/DDBJ databases">
        <title>Draft genome sequence of Clostridium bolteae (ATCC BAA-613).</title>
        <authorList>
            <person name="Sudarsanam P."/>
            <person name="Ley R."/>
            <person name="Guruge J."/>
            <person name="Turnbaugh P.J."/>
            <person name="Mahowald M."/>
            <person name="Liep D."/>
            <person name="Gordon J."/>
        </authorList>
    </citation>
    <scope>NUCLEOTIDE SEQUENCE [LARGE SCALE GENOMIC DNA]</scope>
    <source>
        <strain evidence="2">ATCC BAA-613 / DSM 15670 / CCUG 46953 / JCM 12243 / WAL 16351</strain>
    </source>
</reference>
<dbReference type="AlphaFoldDB" id="A8RW43"/>
<gene>
    <name evidence="1" type="ORF">CLOBOL_04469</name>
</gene>
<protein>
    <submittedName>
        <fullName evidence="1">Uncharacterized protein</fullName>
    </submittedName>
</protein>
<evidence type="ECO:0000313" key="1">
    <source>
        <dbReference type="EMBL" id="EDP15132.1"/>
    </source>
</evidence>
<sequence length="34" mass="4126">MQMIILDIEAMIPERHLLRQIKNCVKRMPAFWSL</sequence>
<name>A8RW43_ENTBW</name>
<reference evidence="1 2" key="1">
    <citation type="submission" date="2007-08" db="EMBL/GenBank/DDBJ databases">
        <authorList>
            <person name="Fulton L."/>
            <person name="Clifton S."/>
            <person name="Fulton B."/>
            <person name="Xu J."/>
            <person name="Minx P."/>
            <person name="Pepin K.H."/>
            <person name="Johnson M."/>
            <person name="Thiruvilangam P."/>
            <person name="Bhonagiri V."/>
            <person name="Nash W.E."/>
            <person name="Mardis E.R."/>
            <person name="Wilson R.K."/>
        </authorList>
    </citation>
    <scope>NUCLEOTIDE SEQUENCE [LARGE SCALE GENOMIC DNA]</scope>
    <source>
        <strain evidence="2">ATCC BAA-613 / DSM 15670 / CCUG 46953 / JCM 12243 / WAL 16351</strain>
    </source>
</reference>